<keyword evidence="2" id="KW-1185">Reference proteome</keyword>
<organism evidence="1 2">
    <name type="scientific">Xylaria flabelliformis</name>
    <dbReference type="NCBI Taxonomy" id="2512241"/>
    <lineage>
        <taxon>Eukaryota</taxon>
        <taxon>Fungi</taxon>
        <taxon>Dikarya</taxon>
        <taxon>Ascomycota</taxon>
        <taxon>Pezizomycotina</taxon>
        <taxon>Sordariomycetes</taxon>
        <taxon>Xylariomycetidae</taxon>
        <taxon>Xylariales</taxon>
        <taxon>Xylariaceae</taxon>
        <taxon>Xylaria</taxon>
    </lineage>
</organism>
<name>A0A553HV13_9PEZI</name>
<reference evidence="2" key="1">
    <citation type="submission" date="2019-06" db="EMBL/GenBank/DDBJ databases">
        <title>Draft genome sequence of the griseofulvin-producing fungus Xylaria cubensis strain G536.</title>
        <authorList>
            <person name="Mead M.E."/>
            <person name="Raja H.A."/>
            <person name="Steenwyk J.L."/>
            <person name="Knowles S.L."/>
            <person name="Oberlies N.H."/>
            <person name="Rokas A."/>
        </authorList>
    </citation>
    <scope>NUCLEOTIDE SEQUENCE [LARGE SCALE GENOMIC DNA]</scope>
    <source>
        <strain evidence="2">G536</strain>
    </source>
</reference>
<dbReference type="Proteomes" id="UP000319160">
    <property type="component" value="Unassembled WGS sequence"/>
</dbReference>
<evidence type="ECO:0000313" key="2">
    <source>
        <dbReference type="Proteomes" id="UP000319160"/>
    </source>
</evidence>
<evidence type="ECO:0000313" key="1">
    <source>
        <dbReference type="EMBL" id="TRX91782.1"/>
    </source>
</evidence>
<comment type="caution">
    <text evidence="1">The sequence shown here is derived from an EMBL/GenBank/DDBJ whole genome shotgun (WGS) entry which is preliminary data.</text>
</comment>
<dbReference type="EMBL" id="VFLP01000042">
    <property type="protein sequence ID" value="TRX91782.1"/>
    <property type="molecule type" value="Genomic_DNA"/>
</dbReference>
<accession>A0A553HV13</accession>
<protein>
    <submittedName>
        <fullName evidence="1">Uncharacterized protein</fullName>
    </submittedName>
</protein>
<dbReference type="AlphaFoldDB" id="A0A553HV13"/>
<gene>
    <name evidence="1" type="ORF">FHL15_007335</name>
</gene>
<sequence length="77" mass="8720">MCPRRVLDNGDYAMLDYNTRAGDWDADGKKGILQLQQSSNRMELDCAFCLFVKASSNDVTEERANAWSNVTIVKSRE</sequence>
<proteinExistence type="predicted"/>